<evidence type="ECO:0000256" key="9">
    <source>
        <dbReference type="HAMAP-Rule" id="MF_00303"/>
    </source>
</evidence>
<dbReference type="Pfam" id="PF00254">
    <property type="entry name" value="FKBP_C"/>
    <property type="match status" value="1"/>
</dbReference>
<evidence type="ECO:0000256" key="2">
    <source>
        <dbReference type="ARBA" id="ARBA00005464"/>
    </source>
</evidence>
<dbReference type="InterPro" id="IPR001179">
    <property type="entry name" value="PPIase_FKBP_dom"/>
</dbReference>
<dbReference type="SUPFAM" id="SSF54534">
    <property type="entry name" value="FKBP-like"/>
    <property type="match status" value="1"/>
</dbReference>
<evidence type="ECO:0000256" key="4">
    <source>
        <dbReference type="ARBA" id="ARBA00016902"/>
    </source>
</evidence>
<reference evidence="14 15" key="1">
    <citation type="journal article" date="2016" name="Nat. Commun.">
        <title>Thousands of microbial genomes shed light on interconnected biogeochemical processes in an aquifer system.</title>
        <authorList>
            <person name="Anantharaman K."/>
            <person name="Brown C.T."/>
            <person name="Hug L.A."/>
            <person name="Sharon I."/>
            <person name="Castelle C.J."/>
            <person name="Probst A.J."/>
            <person name="Thomas B.C."/>
            <person name="Singh A."/>
            <person name="Wilkins M.J."/>
            <person name="Karaoz U."/>
            <person name="Brodie E.L."/>
            <person name="Williams K.H."/>
            <person name="Hubbard S.S."/>
            <person name="Banfield J.F."/>
        </authorList>
    </citation>
    <scope>NUCLEOTIDE SEQUENCE [LARGE SCALE GENOMIC DNA]</scope>
</reference>
<organism evidence="14 15">
    <name type="scientific">Candidatus Staskawiczbacteria bacterium RIFCSPHIGHO2_01_FULL_39_25</name>
    <dbReference type="NCBI Taxonomy" id="1802202"/>
    <lineage>
        <taxon>Bacteria</taxon>
        <taxon>Candidatus Staskawicziibacteriota</taxon>
    </lineage>
</organism>
<dbReference type="PIRSF" id="PIRSF003095">
    <property type="entry name" value="Trigger_factor"/>
    <property type="match status" value="1"/>
</dbReference>
<dbReference type="EMBL" id="MHOO01000011">
    <property type="protein sequence ID" value="OGZ63702.1"/>
    <property type="molecule type" value="Genomic_DNA"/>
</dbReference>
<evidence type="ECO:0000256" key="10">
    <source>
        <dbReference type="SAM" id="Coils"/>
    </source>
</evidence>
<dbReference type="Gene3D" id="3.10.50.40">
    <property type="match status" value="1"/>
</dbReference>
<evidence type="ECO:0000259" key="12">
    <source>
        <dbReference type="Pfam" id="PF05697"/>
    </source>
</evidence>
<dbReference type="GO" id="GO:0044183">
    <property type="term" value="F:protein folding chaperone"/>
    <property type="evidence" value="ECO:0007669"/>
    <property type="project" value="TreeGrafter"/>
</dbReference>
<dbReference type="PANTHER" id="PTHR30560">
    <property type="entry name" value="TRIGGER FACTOR CHAPERONE AND PEPTIDYL-PROLYL CIS/TRANS ISOMERASE"/>
    <property type="match status" value="1"/>
</dbReference>
<dbReference type="EC" id="5.2.1.8" evidence="3 9"/>
<feature type="coiled-coil region" evidence="10">
    <location>
        <begin position="380"/>
        <end position="407"/>
    </location>
</feature>
<dbReference type="InterPro" id="IPR027304">
    <property type="entry name" value="Trigger_fact/SurA_dom_sf"/>
</dbReference>
<dbReference type="GO" id="GO:0005737">
    <property type="term" value="C:cytoplasm"/>
    <property type="evidence" value="ECO:0007669"/>
    <property type="project" value="UniProtKB-SubCell"/>
</dbReference>
<dbReference type="InterPro" id="IPR008881">
    <property type="entry name" value="Trigger_fac_ribosome-bd_bac"/>
</dbReference>
<dbReference type="InterPro" id="IPR005215">
    <property type="entry name" value="Trig_fac"/>
</dbReference>
<evidence type="ECO:0000259" key="11">
    <source>
        <dbReference type="Pfam" id="PF00254"/>
    </source>
</evidence>
<comment type="catalytic activity">
    <reaction evidence="1 9">
        <text>[protein]-peptidylproline (omega=180) = [protein]-peptidylproline (omega=0)</text>
        <dbReference type="Rhea" id="RHEA:16237"/>
        <dbReference type="Rhea" id="RHEA-COMP:10747"/>
        <dbReference type="Rhea" id="RHEA-COMP:10748"/>
        <dbReference type="ChEBI" id="CHEBI:83833"/>
        <dbReference type="ChEBI" id="CHEBI:83834"/>
        <dbReference type="EC" id="5.2.1.8"/>
    </reaction>
</comment>
<keyword evidence="6 9" id="KW-0143">Chaperone</keyword>
<evidence type="ECO:0000256" key="1">
    <source>
        <dbReference type="ARBA" id="ARBA00000971"/>
    </source>
</evidence>
<comment type="subcellular location">
    <subcellularLocation>
        <location evidence="9">Cytoplasm</location>
    </subcellularLocation>
    <text evidence="9">About half TF is bound to the ribosome near the polypeptide exit tunnel while the other half is free in the cytoplasm.</text>
</comment>
<dbReference type="InterPro" id="IPR036611">
    <property type="entry name" value="Trigger_fac_ribosome-bd_sf"/>
</dbReference>
<dbReference type="InterPro" id="IPR037041">
    <property type="entry name" value="Trigger_fac_C_sf"/>
</dbReference>
<evidence type="ECO:0000259" key="13">
    <source>
        <dbReference type="Pfam" id="PF05698"/>
    </source>
</evidence>
<dbReference type="GO" id="GO:0043335">
    <property type="term" value="P:protein unfolding"/>
    <property type="evidence" value="ECO:0007669"/>
    <property type="project" value="TreeGrafter"/>
</dbReference>
<dbReference type="GO" id="GO:0051083">
    <property type="term" value="P:'de novo' cotranslational protein folding"/>
    <property type="evidence" value="ECO:0007669"/>
    <property type="project" value="TreeGrafter"/>
</dbReference>
<dbReference type="InterPro" id="IPR008880">
    <property type="entry name" value="Trigger_fac_C"/>
</dbReference>
<proteinExistence type="inferred from homology"/>
<evidence type="ECO:0000256" key="6">
    <source>
        <dbReference type="ARBA" id="ARBA00023186"/>
    </source>
</evidence>
<dbReference type="PANTHER" id="PTHR30560:SF3">
    <property type="entry name" value="TRIGGER FACTOR-LIKE PROTEIN TIG, CHLOROPLASTIC"/>
    <property type="match status" value="1"/>
</dbReference>
<comment type="similarity">
    <text evidence="2 9">Belongs to the FKBP-type PPIase family. Tig subfamily.</text>
</comment>
<evidence type="ECO:0000256" key="8">
    <source>
        <dbReference type="ARBA" id="ARBA00029986"/>
    </source>
</evidence>
<dbReference type="Pfam" id="PF05698">
    <property type="entry name" value="Trigger_C"/>
    <property type="match status" value="1"/>
</dbReference>
<dbReference type="Gene3D" id="3.30.70.1050">
    <property type="entry name" value="Trigger factor ribosome-binding domain"/>
    <property type="match status" value="1"/>
</dbReference>
<evidence type="ECO:0000256" key="7">
    <source>
        <dbReference type="ARBA" id="ARBA00023235"/>
    </source>
</evidence>
<feature type="domain" description="Trigger factor ribosome-binding bacterial" evidence="12">
    <location>
        <begin position="1"/>
        <end position="145"/>
    </location>
</feature>
<feature type="domain" description="PPIase FKBP-type" evidence="11">
    <location>
        <begin position="161"/>
        <end position="234"/>
    </location>
</feature>
<dbReference type="AlphaFoldDB" id="A0A1G2HME2"/>
<dbReference type="SUPFAM" id="SSF109998">
    <property type="entry name" value="Triger factor/SurA peptide-binding domain-like"/>
    <property type="match status" value="1"/>
</dbReference>
<keyword evidence="9" id="KW-0132">Cell division</keyword>
<dbReference type="GO" id="GO:0043022">
    <property type="term" value="F:ribosome binding"/>
    <property type="evidence" value="ECO:0007669"/>
    <property type="project" value="TreeGrafter"/>
</dbReference>
<keyword evidence="9" id="KW-0963">Cytoplasm</keyword>
<dbReference type="GO" id="GO:0015031">
    <property type="term" value="P:protein transport"/>
    <property type="evidence" value="ECO:0007669"/>
    <property type="project" value="UniProtKB-UniRule"/>
</dbReference>
<keyword evidence="9" id="KW-0131">Cell cycle</keyword>
<keyword evidence="10" id="KW-0175">Coiled coil</keyword>
<dbReference type="HAMAP" id="MF_00303">
    <property type="entry name" value="Trigger_factor_Tig"/>
    <property type="match status" value="1"/>
</dbReference>
<dbReference type="GO" id="GO:0003755">
    <property type="term" value="F:peptidyl-prolyl cis-trans isomerase activity"/>
    <property type="evidence" value="ECO:0007669"/>
    <property type="project" value="UniProtKB-UniRule"/>
</dbReference>
<dbReference type="GO" id="GO:0051301">
    <property type="term" value="P:cell division"/>
    <property type="evidence" value="ECO:0007669"/>
    <property type="project" value="UniProtKB-KW"/>
</dbReference>
<name>A0A1G2HME2_9BACT</name>
<keyword evidence="5 9" id="KW-0697">Rotamase</keyword>
<protein>
    <recommendedName>
        <fullName evidence="4 9">Trigger factor</fullName>
        <shortName evidence="9">TF</shortName>
        <ecNumber evidence="3 9">5.2.1.8</ecNumber>
    </recommendedName>
    <alternativeName>
        <fullName evidence="8 9">PPIase</fullName>
    </alternativeName>
</protein>
<sequence>MKTDLKKLEKSLVEINFELDEKEFQTYLDKALEHLKSHVKMDGFRKGNVPKEMVEKQVGPENLLMEAGDLAVKGAYTKFIVENNLEPIGEPEVQILKIAKDNPFLFKVKVTVLPDVELPDYKEIAAMVKGQEISVDEKEIEETLAYLQKSRAKFSQIDRGAENKDFIEIEYKNENINNGKEVRDKFILGEGGFLKDFENNIIGMKSGEEKEFVAHFPENTPNKAIAGKESTFKVKIISVQKMELPEINDEFAKSLGQDARAYREAGAPVSVFDTLVALKENLKEGITMEKNETEKQRKRGEILEKISQKTSFDIPEKMVEYEQVRLFEDMKNHIAQNFKMTFEEYLSSIKKTEEEIKKSFALEAEKRIKNFLVLRQIGKAEQIEVSNEELEAEINKALRKHQKDKIDKIDINQLKEYTKGAIYNEKVFQVLETFSNPKF</sequence>
<dbReference type="Proteomes" id="UP000176855">
    <property type="component" value="Unassembled WGS sequence"/>
</dbReference>
<dbReference type="STRING" id="1802202.A2730_00200"/>
<evidence type="ECO:0000256" key="5">
    <source>
        <dbReference type="ARBA" id="ARBA00023110"/>
    </source>
</evidence>
<dbReference type="NCBIfam" id="TIGR00115">
    <property type="entry name" value="tig"/>
    <property type="match status" value="1"/>
</dbReference>
<comment type="domain">
    <text evidence="9">Consists of 3 domains; the N-terminus binds the ribosome, the middle domain has PPIase activity, while the C-terminus has intrinsic chaperone activity on its own.</text>
</comment>
<feature type="domain" description="Trigger factor C-terminal" evidence="13">
    <location>
        <begin position="274"/>
        <end position="431"/>
    </location>
</feature>
<evidence type="ECO:0000313" key="14">
    <source>
        <dbReference type="EMBL" id="OGZ63702.1"/>
    </source>
</evidence>
<dbReference type="Gene3D" id="1.10.3120.10">
    <property type="entry name" value="Trigger factor, C-terminal domain"/>
    <property type="match status" value="1"/>
</dbReference>
<dbReference type="InterPro" id="IPR046357">
    <property type="entry name" value="PPIase_dom_sf"/>
</dbReference>
<accession>A0A1G2HME2</accession>
<evidence type="ECO:0000313" key="15">
    <source>
        <dbReference type="Proteomes" id="UP000176855"/>
    </source>
</evidence>
<comment type="function">
    <text evidence="9">Involved in protein export. Acts as a chaperone by maintaining the newly synthesized protein in an open conformation. Functions as a peptidyl-prolyl cis-trans isomerase.</text>
</comment>
<evidence type="ECO:0000256" key="3">
    <source>
        <dbReference type="ARBA" id="ARBA00013194"/>
    </source>
</evidence>
<comment type="caution">
    <text evidence="14">The sequence shown here is derived from an EMBL/GenBank/DDBJ whole genome shotgun (WGS) entry which is preliminary data.</text>
</comment>
<keyword evidence="7 9" id="KW-0413">Isomerase</keyword>
<dbReference type="Pfam" id="PF05697">
    <property type="entry name" value="Trigger_N"/>
    <property type="match status" value="1"/>
</dbReference>
<gene>
    <name evidence="9" type="primary">tig</name>
    <name evidence="14" type="ORF">A2730_00200</name>
</gene>
<dbReference type="SUPFAM" id="SSF102735">
    <property type="entry name" value="Trigger factor ribosome-binding domain"/>
    <property type="match status" value="1"/>
</dbReference>